<evidence type="ECO:0000313" key="3">
    <source>
        <dbReference type="EMBL" id="AEM39925.1"/>
    </source>
</evidence>
<feature type="domain" description="Aminotransferase class V" evidence="2">
    <location>
        <begin position="48"/>
        <end position="410"/>
    </location>
</feature>
<dbReference type="PANTHER" id="PTHR43686">
    <property type="entry name" value="SULFURTRANSFERASE-RELATED"/>
    <property type="match status" value="1"/>
</dbReference>
<dbReference type="InterPro" id="IPR015421">
    <property type="entry name" value="PyrdxlP-dep_Trfase_major"/>
</dbReference>
<name>F9Y7V9_KETVW</name>
<dbReference type="Proteomes" id="UP000000692">
    <property type="component" value="Chromosome"/>
</dbReference>
<keyword evidence="1" id="KW-0663">Pyridoxal phosphate</keyword>
<reference evidence="3 4" key="1">
    <citation type="journal article" date="2011" name="J. Bacteriol.">
        <title>Complete genome sequence of the industrial strain Ketogulonicigenium vulgare WSH-001.</title>
        <authorList>
            <person name="Liu L."/>
            <person name="Li Y."/>
            <person name="Zhang J."/>
            <person name="Zhou Z."/>
            <person name="Liu J."/>
            <person name="Li X."/>
            <person name="Zhou J."/>
            <person name="Du G."/>
            <person name="Wang L."/>
            <person name="Chen J."/>
        </authorList>
    </citation>
    <scope>NUCLEOTIDE SEQUENCE [LARGE SCALE GENOMIC DNA]</scope>
    <source>
        <strain evidence="3 4">WSH-001</strain>
    </source>
</reference>
<dbReference type="RefSeq" id="WP_013383339.1">
    <property type="nucleotide sequence ID" value="NC_017384.1"/>
</dbReference>
<keyword evidence="4" id="KW-1185">Reference proteome</keyword>
<dbReference type="SUPFAM" id="SSF53383">
    <property type="entry name" value="PLP-dependent transferases"/>
    <property type="match status" value="1"/>
</dbReference>
<dbReference type="Gene3D" id="3.90.1150.10">
    <property type="entry name" value="Aspartate Aminotransferase, domain 1"/>
    <property type="match status" value="1"/>
</dbReference>
<dbReference type="eggNOG" id="COG0520">
    <property type="taxonomic scope" value="Bacteria"/>
</dbReference>
<keyword evidence="3" id="KW-0808">Transferase</keyword>
<gene>
    <name evidence="3" type="ordered locus">KVU_0086</name>
</gene>
<dbReference type="HOGENOM" id="CLU_003433_9_3_5"/>
<dbReference type="PANTHER" id="PTHR43686:SF1">
    <property type="entry name" value="AMINOTRAN_5 DOMAIN-CONTAINING PROTEIN"/>
    <property type="match status" value="1"/>
</dbReference>
<accession>F9Y7V9</accession>
<dbReference type="EMBL" id="CP002018">
    <property type="protein sequence ID" value="AEM39925.1"/>
    <property type="molecule type" value="Genomic_DNA"/>
</dbReference>
<dbReference type="InterPro" id="IPR000192">
    <property type="entry name" value="Aminotrans_V_dom"/>
</dbReference>
<keyword evidence="3" id="KW-0032">Aminotransferase</keyword>
<dbReference type="Gene3D" id="3.40.640.10">
    <property type="entry name" value="Type I PLP-dependent aspartate aminotransferase-like (Major domain)"/>
    <property type="match status" value="1"/>
</dbReference>
<evidence type="ECO:0000259" key="2">
    <source>
        <dbReference type="Pfam" id="PF00266"/>
    </source>
</evidence>
<dbReference type="PATRIC" id="fig|759362.5.peg.93"/>
<sequence>MSDIRNPDDAIAAFKASLAGPNTVAALRAGLIGDDIAFDTPFGTKRLIYADYTASGRALRQIEDFVMTRVLPFYANTHTEASFVGGVMSRMREGARREIARICKAEDSDVIFTGAGATGGLNRIVAGLDLAARVSAGQRVVVILGPYEHHSNILPWRESGAEVIAIPEARDGGPDMAALDQALVDASGADLIVGSFSAASNVTGILTDTHAVTRRLKHAGAISVWDYAAAAPYIAIDMGTGETAKDAIVFSPHKFPGGPGASGILILRRDIGWRARPTFPGGGTVRFVSPWGHIYSGNLVAREEAGTPNIVGDIRAALCLLVKEAVGIDHILMRDEELRQRALAAWDGLPGIDLLGQREGAHALPVFSFRVHAPDGSRIHHQLFTRMLSDHYGIQVRGGCACAGPYAHRLLDLDEDGSTALIAQLDAGEELEKPGWVRLNLTYLMSDTQVEAILAAVAELSQNACEMQRLYQGDPRTARFAPVLDAALSA</sequence>
<organism evidence="3 4">
    <name type="scientific">Ketogulonicigenium vulgare (strain WSH-001)</name>
    <dbReference type="NCBI Taxonomy" id="759362"/>
    <lineage>
        <taxon>Bacteria</taxon>
        <taxon>Pseudomonadati</taxon>
        <taxon>Pseudomonadota</taxon>
        <taxon>Alphaproteobacteria</taxon>
        <taxon>Rhodobacterales</taxon>
        <taxon>Roseobacteraceae</taxon>
        <taxon>Ketogulonicigenium</taxon>
    </lineage>
</organism>
<dbReference type="KEGG" id="kvl:KVU_0086"/>
<protein>
    <submittedName>
        <fullName evidence="3">Aminotransferase, class V superfamily protein</fullName>
    </submittedName>
</protein>
<dbReference type="InterPro" id="IPR015424">
    <property type="entry name" value="PyrdxlP-dep_Trfase"/>
</dbReference>
<evidence type="ECO:0000313" key="4">
    <source>
        <dbReference type="Proteomes" id="UP000000692"/>
    </source>
</evidence>
<dbReference type="OrthoDB" id="9804366at2"/>
<dbReference type="GO" id="GO:0008483">
    <property type="term" value="F:transaminase activity"/>
    <property type="evidence" value="ECO:0007669"/>
    <property type="project" value="UniProtKB-KW"/>
</dbReference>
<proteinExistence type="predicted"/>
<dbReference type="InterPro" id="IPR015422">
    <property type="entry name" value="PyrdxlP-dep_Trfase_small"/>
</dbReference>
<dbReference type="AlphaFoldDB" id="F9Y7V9"/>
<evidence type="ECO:0000256" key="1">
    <source>
        <dbReference type="ARBA" id="ARBA00022898"/>
    </source>
</evidence>
<dbReference type="Pfam" id="PF00266">
    <property type="entry name" value="Aminotran_5"/>
    <property type="match status" value="1"/>
</dbReference>